<sequence length="23" mass="2718">MNAILLNVIFKLDLFFLYENSLS</sequence>
<protein>
    <submittedName>
        <fullName evidence="1">Uncharacterized protein</fullName>
    </submittedName>
</protein>
<reference evidence="1" key="1">
    <citation type="submission" date="2018-05" db="EMBL/GenBank/DDBJ databases">
        <authorList>
            <person name="Lanie J.A."/>
            <person name="Ng W.-L."/>
            <person name="Kazmierczak K.M."/>
            <person name="Andrzejewski T.M."/>
            <person name="Davidsen T.M."/>
            <person name="Wayne K.J."/>
            <person name="Tettelin H."/>
            <person name="Glass J.I."/>
            <person name="Rusch D."/>
            <person name="Podicherti R."/>
            <person name="Tsui H.-C.T."/>
            <person name="Winkler M.E."/>
        </authorList>
    </citation>
    <scope>NUCLEOTIDE SEQUENCE</scope>
</reference>
<proteinExistence type="predicted"/>
<accession>A0A382DXB9</accession>
<name>A0A382DXB9_9ZZZZ</name>
<dbReference type="EMBL" id="UINC01041518">
    <property type="protein sequence ID" value="SVB42895.1"/>
    <property type="molecule type" value="Genomic_DNA"/>
</dbReference>
<evidence type="ECO:0000313" key="1">
    <source>
        <dbReference type="EMBL" id="SVB42895.1"/>
    </source>
</evidence>
<gene>
    <name evidence="1" type="ORF">METZ01_LOCUS195749</name>
</gene>
<organism evidence="1">
    <name type="scientific">marine metagenome</name>
    <dbReference type="NCBI Taxonomy" id="408172"/>
    <lineage>
        <taxon>unclassified sequences</taxon>
        <taxon>metagenomes</taxon>
        <taxon>ecological metagenomes</taxon>
    </lineage>
</organism>
<dbReference type="AlphaFoldDB" id="A0A382DXB9"/>